<sequence>MSTRATSTFEIKTWDEEPYDEREGAKLTRAHLIKTFQGDVEGESTTDLLFAYGTEEGSAAYVGLERFVGRVQGRSGSFVLRHSATMKRGEGEAAWSVVPDSGTGELLGLSGEAQITVEPDGGHSFTLDYDLG</sequence>
<reference evidence="1" key="1">
    <citation type="submission" date="2020-02" db="EMBL/GenBank/DDBJ databases">
        <authorList>
            <person name="Meier V. D."/>
        </authorList>
    </citation>
    <scope>NUCLEOTIDE SEQUENCE</scope>
    <source>
        <strain evidence="1">AVDCRST_MAG37</strain>
    </source>
</reference>
<dbReference type="InterPro" id="IPR021607">
    <property type="entry name" value="DUF3224"/>
</dbReference>
<dbReference type="AlphaFoldDB" id="A0A6J4QS98"/>
<organism evidence="1">
    <name type="scientific">uncultured Rubrobacteraceae bacterium</name>
    <dbReference type="NCBI Taxonomy" id="349277"/>
    <lineage>
        <taxon>Bacteria</taxon>
        <taxon>Bacillati</taxon>
        <taxon>Actinomycetota</taxon>
        <taxon>Rubrobacteria</taxon>
        <taxon>Rubrobacterales</taxon>
        <taxon>Rubrobacteraceae</taxon>
        <taxon>environmental samples</taxon>
    </lineage>
</organism>
<dbReference type="SUPFAM" id="SSF159238">
    <property type="entry name" value="SO1590-like"/>
    <property type="match status" value="1"/>
</dbReference>
<evidence type="ECO:0000313" key="1">
    <source>
        <dbReference type="EMBL" id="CAA9445006.1"/>
    </source>
</evidence>
<dbReference type="InterPro" id="IPR023159">
    <property type="entry name" value="SO1590-like_sf"/>
</dbReference>
<name>A0A6J4QS98_9ACTN</name>
<dbReference type="Pfam" id="PF11528">
    <property type="entry name" value="DUF3224"/>
    <property type="match status" value="1"/>
</dbReference>
<evidence type="ECO:0008006" key="2">
    <source>
        <dbReference type="Google" id="ProtNLM"/>
    </source>
</evidence>
<accession>A0A6J4QS98</accession>
<gene>
    <name evidence="1" type="ORF">AVDCRST_MAG37-1730</name>
</gene>
<dbReference type="Gene3D" id="2.40.350.10">
    <property type="entry name" value="SO1590-like"/>
    <property type="match status" value="1"/>
</dbReference>
<dbReference type="EMBL" id="CADCVD010000078">
    <property type="protein sequence ID" value="CAA9445006.1"/>
    <property type="molecule type" value="Genomic_DNA"/>
</dbReference>
<protein>
    <recommendedName>
        <fullName evidence="2">DUF3224 domain-containing protein</fullName>
    </recommendedName>
</protein>
<proteinExistence type="predicted"/>